<evidence type="ECO:0000313" key="23">
    <source>
        <dbReference type="Proteomes" id="UP000694888"/>
    </source>
</evidence>
<evidence type="ECO:0000256" key="7">
    <source>
        <dbReference type="ARBA" id="ARBA00042026"/>
    </source>
</evidence>
<accession>A0ABM0JXP4</accession>
<dbReference type="PROSITE" id="PS00061">
    <property type="entry name" value="ADH_SHORT"/>
    <property type="match status" value="1"/>
</dbReference>
<dbReference type="Pfam" id="PF00106">
    <property type="entry name" value="adh_short"/>
    <property type="match status" value="1"/>
</dbReference>
<comment type="catalytic activity">
    <reaction evidence="15">
        <text>resolvin D2 + NAD(+) = 7-oxoresolvin D2 + NADH + H(+)</text>
        <dbReference type="Rhea" id="RHEA:53584"/>
        <dbReference type="ChEBI" id="CHEBI:15378"/>
        <dbReference type="ChEBI" id="CHEBI:57540"/>
        <dbReference type="ChEBI" id="CHEBI:57945"/>
        <dbReference type="ChEBI" id="CHEBI:133367"/>
        <dbReference type="ChEBI" id="CHEBI:137497"/>
    </reaction>
    <physiologicalReaction direction="left-to-right" evidence="15">
        <dbReference type="Rhea" id="RHEA:53585"/>
    </physiologicalReaction>
</comment>
<evidence type="ECO:0000256" key="13">
    <source>
        <dbReference type="ARBA" id="ARBA00048144"/>
    </source>
</evidence>
<organism evidence="23 24">
    <name type="scientific">Aplysia californica</name>
    <name type="common">California sea hare</name>
    <dbReference type="NCBI Taxonomy" id="6500"/>
    <lineage>
        <taxon>Eukaryota</taxon>
        <taxon>Metazoa</taxon>
        <taxon>Spiralia</taxon>
        <taxon>Lophotrochozoa</taxon>
        <taxon>Mollusca</taxon>
        <taxon>Gastropoda</taxon>
        <taxon>Heterobranchia</taxon>
        <taxon>Euthyneura</taxon>
        <taxon>Tectipleura</taxon>
        <taxon>Aplysiida</taxon>
        <taxon>Aplysioidea</taxon>
        <taxon>Aplysiidae</taxon>
        <taxon>Aplysia</taxon>
    </lineage>
</organism>
<dbReference type="InterPro" id="IPR002347">
    <property type="entry name" value="SDR_fam"/>
</dbReference>
<comment type="catalytic activity">
    <reaction evidence="11">
        <text>14-hydroxy-(4Z,7Z,10Z,12E,16Z,19Z)-docosahexaenoate + NAD(+) = 14-oxo-(4Z,7Z,10Z,12E,16Z,19Z)-docosahexaenoate + NADH + H(+)</text>
        <dbReference type="Rhea" id="RHEA:48952"/>
        <dbReference type="ChEBI" id="CHEBI:15378"/>
        <dbReference type="ChEBI" id="CHEBI:57540"/>
        <dbReference type="ChEBI" id="CHEBI:57945"/>
        <dbReference type="ChEBI" id="CHEBI:90866"/>
        <dbReference type="ChEBI" id="CHEBI:90867"/>
    </reaction>
    <physiologicalReaction direction="left-to-right" evidence="11">
        <dbReference type="Rhea" id="RHEA:48953"/>
    </physiologicalReaction>
</comment>
<dbReference type="EC" id="1.1.1.141" evidence="3"/>
<name>A0ABM0JXP4_APLCA</name>
<dbReference type="CDD" id="cd05323">
    <property type="entry name" value="ADH_SDR_c_like"/>
    <property type="match status" value="1"/>
</dbReference>
<evidence type="ECO:0000256" key="11">
    <source>
        <dbReference type="ARBA" id="ARBA00048008"/>
    </source>
</evidence>
<comment type="catalytic activity">
    <reaction evidence="10">
        <text>resolvin D1 + NAD(+) = 8-oxoresolvin D1 + NADH + H(+)</text>
        <dbReference type="Rhea" id="RHEA:50124"/>
        <dbReference type="ChEBI" id="CHEBI:15378"/>
        <dbReference type="ChEBI" id="CHEBI:57540"/>
        <dbReference type="ChEBI" id="CHEBI:57945"/>
        <dbReference type="ChEBI" id="CHEBI:132079"/>
        <dbReference type="ChEBI" id="CHEBI:132080"/>
    </reaction>
    <physiologicalReaction direction="left-to-right" evidence="10">
        <dbReference type="Rhea" id="RHEA:50125"/>
    </physiologicalReaction>
</comment>
<dbReference type="PRINTS" id="PR00081">
    <property type="entry name" value="GDHRDH"/>
</dbReference>
<dbReference type="PANTHER" id="PTHR44229">
    <property type="entry name" value="15-HYDROXYPROSTAGLANDIN DEHYDROGENASE [NAD(+)]"/>
    <property type="match status" value="1"/>
</dbReference>
<dbReference type="RefSeq" id="XP_005103971.2">
    <property type="nucleotide sequence ID" value="XM_005103914.3"/>
</dbReference>
<evidence type="ECO:0000256" key="1">
    <source>
        <dbReference type="ARBA" id="ARBA00006484"/>
    </source>
</evidence>
<reference evidence="24" key="1">
    <citation type="submission" date="2025-08" db="UniProtKB">
        <authorList>
            <consortium name="RefSeq"/>
        </authorList>
    </citation>
    <scope>IDENTIFICATION</scope>
</reference>
<evidence type="ECO:0000256" key="18">
    <source>
        <dbReference type="ARBA" id="ARBA00048739"/>
    </source>
</evidence>
<comment type="catalytic activity">
    <reaction evidence="19">
        <text>resolvin D2 + NAD(+) = 16-oxoresolvin D2 + NADH + H(+)</text>
        <dbReference type="Rhea" id="RHEA:53588"/>
        <dbReference type="ChEBI" id="CHEBI:15378"/>
        <dbReference type="ChEBI" id="CHEBI:57540"/>
        <dbReference type="ChEBI" id="CHEBI:57945"/>
        <dbReference type="ChEBI" id="CHEBI:133367"/>
        <dbReference type="ChEBI" id="CHEBI:137498"/>
    </reaction>
    <physiologicalReaction direction="left-to-right" evidence="19">
        <dbReference type="Rhea" id="RHEA:53589"/>
    </physiologicalReaction>
</comment>
<keyword evidence="23" id="KW-1185">Reference proteome</keyword>
<comment type="catalytic activity">
    <reaction evidence="16">
        <text>lipoxin A4 + NAD(+) = 15-oxo-(5S,6R)-dihydroxy-(7E,9E,11Z,13E)-eicosatetraenoate + NADH + H(+)</text>
        <dbReference type="Rhea" id="RHEA:41572"/>
        <dbReference type="ChEBI" id="CHEBI:15378"/>
        <dbReference type="ChEBI" id="CHEBI:57540"/>
        <dbReference type="ChEBI" id="CHEBI:57945"/>
        <dbReference type="ChEBI" id="CHEBI:67026"/>
        <dbReference type="ChEBI" id="CHEBI:78311"/>
    </reaction>
    <physiologicalReaction direction="left-to-right" evidence="16">
        <dbReference type="Rhea" id="RHEA:41573"/>
    </physiologicalReaction>
</comment>
<evidence type="ECO:0000256" key="20">
    <source>
        <dbReference type="ARBA" id="ARBA00049151"/>
    </source>
</evidence>
<protein>
    <recommendedName>
        <fullName evidence="5">15-hydroxyprostaglandin dehydrogenase [NAD(+)]</fullName>
        <ecNumber evidence="3">1.1.1.141</ecNumber>
        <ecNumber evidence="4">1.1.1.232</ecNumber>
    </recommendedName>
    <alternativeName>
        <fullName evidence="7">Eicosanoid/docosanoid dehydrogenase [NAD(+)]</fullName>
    </alternativeName>
    <alternativeName>
        <fullName evidence="6">Prostaglandin dehydrogenase 1</fullName>
    </alternativeName>
</protein>
<comment type="similarity">
    <text evidence="1 22">Belongs to the short-chain dehydrogenases/reductases (SDR) family.</text>
</comment>
<comment type="catalytic activity">
    <reaction evidence="12">
        <text>15-oxo-(5S,6R)-dihydroxy-(7E,9E,11Z)-eicosatrienoate + NADH + H(+) = (5S,6R,15S)-trihydroxy-(7E,9E,11Z)-eicosatrienoate + NAD(+)</text>
        <dbReference type="Rhea" id="RHEA:41596"/>
        <dbReference type="ChEBI" id="CHEBI:15378"/>
        <dbReference type="ChEBI" id="CHEBI:57540"/>
        <dbReference type="ChEBI" id="CHEBI:57945"/>
        <dbReference type="ChEBI" id="CHEBI:78325"/>
        <dbReference type="ChEBI" id="CHEBI:78329"/>
    </reaction>
    <physiologicalReaction direction="left-to-right" evidence="12">
        <dbReference type="Rhea" id="RHEA:41597"/>
    </physiologicalReaction>
</comment>
<comment type="catalytic activity">
    <reaction evidence="9">
        <text>prostaglandin E1 + NAD(+) = 15-oxoprostaglandin E1 + NADH + H(+)</text>
        <dbReference type="Rhea" id="RHEA:16477"/>
        <dbReference type="ChEBI" id="CHEBI:15378"/>
        <dbReference type="ChEBI" id="CHEBI:57397"/>
        <dbReference type="ChEBI" id="CHEBI:57401"/>
        <dbReference type="ChEBI" id="CHEBI:57540"/>
        <dbReference type="ChEBI" id="CHEBI:57945"/>
    </reaction>
    <physiologicalReaction direction="left-to-right" evidence="9">
        <dbReference type="Rhea" id="RHEA:16478"/>
    </physiologicalReaction>
</comment>
<evidence type="ECO:0000256" key="2">
    <source>
        <dbReference type="ARBA" id="ARBA00023002"/>
    </source>
</evidence>
<comment type="catalytic activity">
    <reaction evidence="20">
        <text>(15S)-hydroxy-(5Z,8Z,11Z,13E)-eicosatetraenoate + NAD(+) = 15-oxo-(5Z,8Z,11Z,13E)-eicosatetraenoate + NADH + H(+)</text>
        <dbReference type="Rhea" id="RHEA:23260"/>
        <dbReference type="ChEBI" id="CHEBI:15378"/>
        <dbReference type="ChEBI" id="CHEBI:57409"/>
        <dbReference type="ChEBI" id="CHEBI:57410"/>
        <dbReference type="ChEBI" id="CHEBI:57540"/>
        <dbReference type="ChEBI" id="CHEBI:57945"/>
        <dbReference type="EC" id="1.1.1.232"/>
    </reaction>
    <physiologicalReaction direction="left-to-right" evidence="20">
        <dbReference type="Rhea" id="RHEA:23261"/>
    </physiologicalReaction>
</comment>
<comment type="catalytic activity">
    <reaction evidence="18">
        <text>prostaglandin E2 + NAD(+) = 15-oxoprostaglandin E2 + NADH + H(+)</text>
        <dbReference type="Rhea" id="RHEA:11876"/>
        <dbReference type="ChEBI" id="CHEBI:15378"/>
        <dbReference type="ChEBI" id="CHEBI:57400"/>
        <dbReference type="ChEBI" id="CHEBI:57540"/>
        <dbReference type="ChEBI" id="CHEBI:57945"/>
        <dbReference type="ChEBI" id="CHEBI:606564"/>
        <dbReference type="EC" id="1.1.1.141"/>
    </reaction>
    <physiologicalReaction direction="left-to-right" evidence="18">
        <dbReference type="Rhea" id="RHEA:11877"/>
    </physiologicalReaction>
</comment>
<evidence type="ECO:0000256" key="5">
    <source>
        <dbReference type="ARBA" id="ARBA00040276"/>
    </source>
</evidence>
<evidence type="ECO:0000256" key="16">
    <source>
        <dbReference type="ARBA" id="ARBA00048535"/>
    </source>
</evidence>
<evidence type="ECO:0000256" key="9">
    <source>
        <dbReference type="ARBA" id="ARBA00047325"/>
    </source>
</evidence>
<dbReference type="Proteomes" id="UP000694888">
    <property type="component" value="Unplaced"/>
</dbReference>
<dbReference type="PANTHER" id="PTHR44229:SF4">
    <property type="entry name" value="15-HYDROXYPROSTAGLANDIN DEHYDROGENASE [NAD(+)]"/>
    <property type="match status" value="1"/>
</dbReference>
<evidence type="ECO:0000256" key="6">
    <source>
        <dbReference type="ARBA" id="ARBA00041812"/>
    </source>
</evidence>
<keyword evidence="2" id="KW-0560">Oxidoreductase</keyword>
<comment type="catalytic activity">
    <reaction evidence="14">
        <text>resolvin D1 + NAD(+) = 17-oxoresolvin D1 + NADH + H(+)</text>
        <dbReference type="Rhea" id="RHEA:50128"/>
        <dbReference type="ChEBI" id="CHEBI:15378"/>
        <dbReference type="ChEBI" id="CHEBI:57540"/>
        <dbReference type="ChEBI" id="CHEBI:57945"/>
        <dbReference type="ChEBI" id="CHEBI:132079"/>
        <dbReference type="ChEBI" id="CHEBI:132081"/>
    </reaction>
    <physiologicalReaction direction="left-to-right" evidence="14">
        <dbReference type="Rhea" id="RHEA:50129"/>
    </physiologicalReaction>
</comment>
<proteinExistence type="inferred from homology"/>
<dbReference type="SUPFAM" id="SSF51735">
    <property type="entry name" value="NAD(P)-binding Rossmann-fold domains"/>
    <property type="match status" value="1"/>
</dbReference>
<comment type="catalytic activity">
    <reaction evidence="17">
        <text>prostaglandin A1 + NAD(+) = 15-oxo-prostaglandin A1 + NADH + H(+)</text>
        <dbReference type="Rhea" id="RHEA:41263"/>
        <dbReference type="ChEBI" id="CHEBI:15378"/>
        <dbReference type="ChEBI" id="CHEBI:57398"/>
        <dbReference type="ChEBI" id="CHEBI:57540"/>
        <dbReference type="ChEBI" id="CHEBI:57945"/>
        <dbReference type="ChEBI" id="CHEBI:85072"/>
    </reaction>
    <physiologicalReaction direction="left-to-right" evidence="17">
        <dbReference type="Rhea" id="RHEA:41264"/>
    </physiologicalReaction>
</comment>
<dbReference type="Gene3D" id="3.40.50.720">
    <property type="entry name" value="NAD(P)-binding Rossmann-like Domain"/>
    <property type="match status" value="1"/>
</dbReference>
<evidence type="ECO:0000256" key="19">
    <source>
        <dbReference type="ARBA" id="ARBA00048921"/>
    </source>
</evidence>
<evidence type="ECO:0000256" key="3">
    <source>
        <dbReference type="ARBA" id="ARBA00038968"/>
    </source>
</evidence>
<evidence type="ECO:0000256" key="4">
    <source>
        <dbReference type="ARBA" id="ARBA00039060"/>
    </source>
</evidence>
<comment type="catalytic activity">
    <reaction evidence="21">
        <text>resolvin E1 + NAD(+) = 18-oxo-resolvin E1 + NADH + H(+)</text>
        <dbReference type="Rhea" id="RHEA:49244"/>
        <dbReference type="ChEBI" id="CHEBI:15378"/>
        <dbReference type="ChEBI" id="CHEBI:57540"/>
        <dbReference type="ChEBI" id="CHEBI:57945"/>
        <dbReference type="ChEBI" id="CHEBI:91000"/>
        <dbReference type="ChEBI" id="CHEBI:91001"/>
    </reaction>
    <physiologicalReaction direction="left-to-right" evidence="21">
        <dbReference type="Rhea" id="RHEA:49245"/>
    </physiologicalReaction>
</comment>
<dbReference type="GeneID" id="101863454"/>
<evidence type="ECO:0000256" key="14">
    <source>
        <dbReference type="ARBA" id="ARBA00048170"/>
    </source>
</evidence>
<sequence length="254" mass="27340">MSVSGKVALITGAAQGLGRAFSEELLKKGAKVGLTDMNEEAGQATVSEFSTKYGQNKVFFMKCDVTSEAQMEETFQTIKERLGGLDIVINNAGIGSEFNGWEKTVDVNVKGVLRGSMLAMEHMRRDKGGNGGVIINVSSMGGINPNPCGPVYSATKAAVLMYSLSWALNPELTMNGLRINALAPSFVDTQLYQGLSDQSTIHVPQIAEKIIERVGIMTPQSVAENMMELIEDQTKNGAVMKLSKVGGKEYHKLT</sequence>
<evidence type="ECO:0000256" key="8">
    <source>
        <dbReference type="ARBA" id="ARBA00045705"/>
    </source>
</evidence>
<evidence type="ECO:0000256" key="12">
    <source>
        <dbReference type="ARBA" id="ARBA00048140"/>
    </source>
</evidence>
<evidence type="ECO:0000313" key="24">
    <source>
        <dbReference type="RefSeq" id="XP_005103971.2"/>
    </source>
</evidence>
<evidence type="ECO:0000256" key="15">
    <source>
        <dbReference type="ARBA" id="ARBA00048393"/>
    </source>
</evidence>
<dbReference type="PRINTS" id="PR00080">
    <property type="entry name" value="SDRFAMILY"/>
</dbReference>
<gene>
    <name evidence="24" type="primary">LOC101863454</name>
</gene>
<dbReference type="InterPro" id="IPR036291">
    <property type="entry name" value="NAD(P)-bd_dom_sf"/>
</dbReference>
<dbReference type="InterPro" id="IPR020904">
    <property type="entry name" value="Sc_DH/Rdtase_CS"/>
</dbReference>
<comment type="catalytic activity">
    <reaction evidence="13">
        <text>(11R)-hydroxy-(5Z,8Z,12E,14Z)-eicosatetraenoate + NAD(+) = 11-oxo-(5Z,8Z,12E,14Z)-eicosatetraenoate + NADH + H(+)</text>
        <dbReference type="Rhea" id="RHEA:48640"/>
        <dbReference type="ChEBI" id="CHEBI:15378"/>
        <dbReference type="ChEBI" id="CHEBI:57540"/>
        <dbReference type="ChEBI" id="CHEBI:57945"/>
        <dbReference type="ChEBI" id="CHEBI:78836"/>
        <dbReference type="ChEBI" id="CHEBI:90697"/>
    </reaction>
    <physiologicalReaction direction="left-to-right" evidence="13">
        <dbReference type="Rhea" id="RHEA:48641"/>
    </physiologicalReaction>
</comment>
<evidence type="ECO:0000256" key="22">
    <source>
        <dbReference type="RuleBase" id="RU000363"/>
    </source>
</evidence>
<evidence type="ECO:0000256" key="21">
    <source>
        <dbReference type="ARBA" id="ARBA00049188"/>
    </source>
</evidence>
<comment type="function">
    <text evidence="8">Catalyzes the NAD-dependent dehydrogenation (oxidation) of a broad array of hydroxylated polyunsaturated fatty acids (mainly eicosanoids and docosanoids, including prostaglandins, lipoxins and resolvins), yielding their corresponding keto (oxo) metabolites. Decreases the levels of the pro-proliferative prostaglandins such as prostaglandin E2 (whose activity is increased in cancer because of an increase in the expression of cyclooxygenase 2) and generates oxo-fatty acid products that can profoundly influence cell function by abrogating pro-inflammatory cytokine expression. Converts resolvins E1, D1 and D2 to their oxo products, which represents a mode of resolvin inactivation. Resolvin E1 plays important roles during the resolution phase of acute inflammation, while resolvins D1 and D2 have a unique role in obesity-induced adipose inflammation.</text>
</comment>
<dbReference type="EC" id="1.1.1.232" evidence="4"/>
<evidence type="ECO:0000256" key="17">
    <source>
        <dbReference type="ARBA" id="ARBA00048611"/>
    </source>
</evidence>
<evidence type="ECO:0000256" key="10">
    <source>
        <dbReference type="ARBA" id="ARBA00047672"/>
    </source>
</evidence>